<sequence>MTVPTQYNVIGGLPGLGLDIMLELLSEFRLISNAVQFLGINKKTFQLKNHALFFKIIETLNYPVSVINNDPPEIVFSDIDGVMKKISKQNDRFVTISLTQVLENGIWTMEVEFNNSNDWAAIGIVRDTYEIPPNIYPNRNPHRDHMVLYGMHSFGNGKVFYKGNGTSGNIAFKDNQKIKAEFDSEKGTLIFSVDGVQQPVYVTGIDEKVRFIVWLN</sequence>
<dbReference type="EMBL" id="SNRW01008999">
    <property type="protein sequence ID" value="KAA6378663.1"/>
    <property type="molecule type" value="Genomic_DNA"/>
</dbReference>
<accession>A0A5J4V822</accession>
<evidence type="ECO:0000313" key="1">
    <source>
        <dbReference type="EMBL" id="KAA6378663.1"/>
    </source>
</evidence>
<reference evidence="1 2" key="1">
    <citation type="submission" date="2019-03" db="EMBL/GenBank/DDBJ databases">
        <title>Single cell metagenomics reveals metabolic interactions within the superorganism composed of flagellate Streblomastix strix and complex community of Bacteroidetes bacteria on its surface.</title>
        <authorList>
            <person name="Treitli S.C."/>
            <person name="Kolisko M."/>
            <person name="Husnik F."/>
            <person name="Keeling P."/>
            <person name="Hampl V."/>
        </authorList>
    </citation>
    <scope>NUCLEOTIDE SEQUENCE [LARGE SCALE GENOMIC DNA]</scope>
    <source>
        <strain evidence="1">ST1C</strain>
    </source>
</reference>
<protein>
    <recommendedName>
        <fullName evidence="3">B30.2/SPRY domain-containing protein</fullName>
    </recommendedName>
</protein>
<dbReference type="SUPFAM" id="SSF49899">
    <property type="entry name" value="Concanavalin A-like lectins/glucanases"/>
    <property type="match status" value="1"/>
</dbReference>
<dbReference type="InterPro" id="IPR013320">
    <property type="entry name" value="ConA-like_dom_sf"/>
</dbReference>
<dbReference type="InterPro" id="IPR043136">
    <property type="entry name" value="B30.2/SPRY_sf"/>
</dbReference>
<gene>
    <name evidence="1" type="ORF">EZS28_025810</name>
</gene>
<dbReference type="Gene3D" id="2.60.120.920">
    <property type="match status" value="1"/>
</dbReference>
<organism evidence="1 2">
    <name type="scientific">Streblomastix strix</name>
    <dbReference type="NCBI Taxonomy" id="222440"/>
    <lineage>
        <taxon>Eukaryota</taxon>
        <taxon>Metamonada</taxon>
        <taxon>Preaxostyla</taxon>
        <taxon>Oxymonadida</taxon>
        <taxon>Streblomastigidae</taxon>
        <taxon>Streblomastix</taxon>
    </lineage>
</organism>
<evidence type="ECO:0000313" key="2">
    <source>
        <dbReference type="Proteomes" id="UP000324800"/>
    </source>
</evidence>
<evidence type="ECO:0008006" key="3">
    <source>
        <dbReference type="Google" id="ProtNLM"/>
    </source>
</evidence>
<comment type="caution">
    <text evidence="1">The sequence shown here is derived from an EMBL/GenBank/DDBJ whole genome shotgun (WGS) entry which is preliminary data.</text>
</comment>
<dbReference type="Proteomes" id="UP000324800">
    <property type="component" value="Unassembled WGS sequence"/>
</dbReference>
<dbReference type="AlphaFoldDB" id="A0A5J4V822"/>
<name>A0A5J4V822_9EUKA</name>
<proteinExistence type="predicted"/>